<dbReference type="EMBL" id="JAEPDI010000005">
    <property type="protein sequence ID" value="MCG7939454.1"/>
    <property type="molecule type" value="Genomic_DNA"/>
</dbReference>
<dbReference type="AlphaFoldDB" id="A0A9E4N1A8"/>
<gene>
    <name evidence="2" type="ORF">JAZ04_11450</name>
</gene>
<keyword evidence="1" id="KW-0472">Membrane</keyword>
<keyword evidence="1" id="KW-1133">Transmembrane helix</keyword>
<protein>
    <submittedName>
        <fullName evidence="2">Uncharacterized protein</fullName>
    </submittedName>
</protein>
<sequence>MKSKKEDIYLSILSFGKLHGLSGVTYKDLYKHLHEKQHITKEDLENFNLKRPQDNEESFLKKRHIDVIFEESFPHTHMGGIRAMSMDSYFKLIEHQELVEARVSSRSARRFSFVAIFLAVVTPLASMYLSYQQSKNPITLADAQISELRAQSFDDSNIIEAVAVLSEYQKKAIALDK</sequence>
<evidence type="ECO:0000313" key="3">
    <source>
        <dbReference type="Proteomes" id="UP000886687"/>
    </source>
</evidence>
<reference evidence="2" key="1">
    <citation type="journal article" date="2021" name="Proc. Natl. Acad. Sci. U.S.A.">
        <title>Global biogeography of chemosynthetic symbionts reveals both localized and globally distributed symbiont groups. .</title>
        <authorList>
            <person name="Osvatic J.T."/>
            <person name="Wilkins L.G.E."/>
            <person name="Leibrecht L."/>
            <person name="Leray M."/>
            <person name="Zauner S."/>
            <person name="Polzin J."/>
            <person name="Camacho Y."/>
            <person name="Gros O."/>
            <person name="van Gils J.A."/>
            <person name="Eisen J.A."/>
            <person name="Petersen J.M."/>
            <person name="Yuen B."/>
        </authorList>
    </citation>
    <scope>NUCLEOTIDE SEQUENCE</scope>
    <source>
        <strain evidence="2">MAGL173</strain>
    </source>
</reference>
<accession>A0A9E4N1A8</accession>
<evidence type="ECO:0000256" key="1">
    <source>
        <dbReference type="SAM" id="Phobius"/>
    </source>
</evidence>
<dbReference type="Proteomes" id="UP000886687">
    <property type="component" value="Unassembled WGS sequence"/>
</dbReference>
<comment type="caution">
    <text evidence="2">The sequence shown here is derived from an EMBL/GenBank/DDBJ whole genome shotgun (WGS) entry which is preliminary data.</text>
</comment>
<keyword evidence="1" id="KW-0812">Transmembrane</keyword>
<name>A0A9E4N1A8_9GAMM</name>
<organism evidence="2 3">
    <name type="scientific">Candidatus Thiodiazotropha lotti</name>
    <dbReference type="NCBI Taxonomy" id="2792787"/>
    <lineage>
        <taxon>Bacteria</taxon>
        <taxon>Pseudomonadati</taxon>
        <taxon>Pseudomonadota</taxon>
        <taxon>Gammaproteobacteria</taxon>
        <taxon>Chromatiales</taxon>
        <taxon>Sedimenticolaceae</taxon>
        <taxon>Candidatus Thiodiazotropha</taxon>
    </lineage>
</organism>
<proteinExistence type="predicted"/>
<feature type="transmembrane region" description="Helical" evidence="1">
    <location>
        <begin position="111"/>
        <end position="131"/>
    </location>
</feature>
<evidence type="ECO:0000313" key="2">
    <source>
        <dbReference type="EMBL" id="MCG7939454.1"/>
    </source>
</evidence>